<comment type="caution">
    <text evidence="2">The sequence shown here is derived from an EMBL/GenBank/DDBJ whole genome shotgun (WGS) entry which is preliminary data.</text>
</comment>
<evidence type="ECO:0000313" key="2">
    <source>
        <dbReference type="EMBL" id="MBS6535746.1"/>
    </source>
</evidence>
<sequence>MKFRELVELWKETWDDFELYQKALLVIALLFGFLMFHLLNRSIEPKKEIEQTKANIIVEDNFARKEVTNNYDPNASASINAEYEKLYKELLNTIDSSYRVISDLEDNVRKNNSLPFDDIDNNLIYPLNNQMMSFYDLYKKRGLGPLWKVWFENVLPTYSQFSTDYLYTIRDATSTEEQLKLLDRARSGLNVFEEYLKKEYDDMYQAG</sequence>
<keyword evidence="1" id="KW-0472">Membrane</keyword>
<organism evidence="2 3">
    <name type="scientific">Peptoniphilus harei</name>
    <dbReference type="NCBI Taxonomy" id="54005"/>
    <lineage>
        <taxon>Bacteria</taxon>
        <taxon>Bacillati</taxon>
        <taxon>Bacillota</taxon>
        <taxon>Tissierellia</taxon>
        <taxon>Tissierellales</taxon>
        <taxon>Peptoniphilaceae</taxon>
        <taxon>Peptoniphilus</taxon>
    </lineage>
</organism>
<name>A0A943SRF5_9FIRM</name>
<protein>
    <submittedName>
        <fullName evidence="2">Uncharacterized protein</fullName>
    </submittedName>
</protein>
<reference evidence="2" key="1">
    <citation type="submission" date="2021-02" db="EMBL/GenBank/DDBJ databases">
        <title>Infant gut strain persistence is associated with maternal origin, phylogeny, and functional potential including surface adhesion and iron acquisition.</title>
        <authorList>
            <person name="Lou Y.C."/>
        </authorList>
    </citation>
    <scope>NUCLEOTIDE SEQUENCE</scope>
    <source>
        <strain evidence="2">L3_060_052G1_dasL3_060_052G1_concoct_1</strain>
    </source>
</reference>
<accession>A0A943SRF5</accession>
<dbReference type="EMBL" id="JAGZZP010000019">
    <property type="protein sequence ID" value="MBS6535746.1"/>
    <property type="molecule type" value="Genomic_DNA"/>
</dbReference>
<keyword evidence="1" id="KW-1133">Transmembrane helix</keyword>
<dbReference type="RefSeq" id="WP_278638468.1">
    <property type="nucleotide sequence ID" value="NZ_JAGZZP010000019.1"/>
</dbReference>
<dbReference type="Proteomes" id="UP000748991">
    <property type="component" value="Unassembled WGS sequence"/>
</dbReference>
<evidence type="ECO:0000256" key="1">
    <source>
        <dbReference type="SAM" id="Phobius"/>
    </source>
</evidence>
<dbReference type="AlphaFoldDB" id="A0A943SRF5"/>
<feature type="transmembrane region" description="Helical" evidence="1">
    <location>
        <begin position="20"/>
        <end position="39"/>
    </location>
</feature>
<keyword evidence="1" id="KW-0812">Transmembrane</keyword>
<evidence type="ECO:0000313" key="3">
    <source>
        <dbReference type="Proteomes" id="UP000748991"/>
    </source>
</evidence>
<proteinExistence type="predicted"/>
<gene>
    <name evidence="2" type="ORF">KH327_07925</name>
</gene>